<dbReference type="GO" id="GO:0005506">
    <property type="term" value="F:iron ion binding"/>
    <property type="evidence" value="ECO:0007669"/>
    <property type="project" value="TreeGrafter"/>
</dbReference>
<dbReference type="SUPFAM" id="SSF159127">
    <property type="entry name" value="HupF/HypC-like"/>
    <property type="match status" value="1"/>
</dbReference>
<dbReference type="eggNOG" id="COG0298">
    <property type="taxonomic scope" value="Bacteria"/>
</dbReference>
<name>C0GED1_DETAL</name>
<dbReference type="NCBIfam" id="TIGR00074">
    <property type="entry name" value="hypC_hupF"/>
    <property type="match status" value="1"/>
</dbReference>
<proteinExistence type="inferred from homology"/>
<keyword evidence="3" id="KW-1185">Reference proteome</keyword>
<dbReference type="Proteomes" id="UP000006443">
    <property type="component" value="Unassembled WGS sequence"/>
</dbReference>
<dbReference type="PRINTS" id="PR00445">
    <property type="entry name" value="HUPFHYPC"/>
</dbReference>
<dbReference type="GO" id="GO:0051604">
    <property type="term" value="P:protein maturation"/>
    <property type="evidence" value="ECO:0007669"/>
    <property type="project" value="TreeGrafter"/>
</dbReference>
<reference evidence="2 3" key="1">
    <citation type="submission" date="2009-02" db="EMBL/GenBank/DDBJ databases">
        <title>Sequencing of the draft genome and assembly of Dethiobacter alkaliphilus AHT 1.</title>
        <authorList>
            <consortium name="US DOE Joint Genome Institute (JGI-PGF)"/>
            <person name="Lucas S."/>
            <person name="Copeland A."/>
            <person name="Lapidus A."/>
            <person name="Glavina del Rio T."/>
            <person name="Dalin E."/>
            <person name="Tice H."/>
            <person name="Bruce D."/>
            <person name="Goodwin L."/>
            <person name="Pitluck S."/>
            <person name="Larimer F."/>
            <person name="Land M.L."/>
            <person name="Hauser L."/>
            <person name="Muyzer G."/>
        </authorList>
    </citation>
    <scope>NUCLEOTIDE SEQUENCE [LARGE SCALE GENOMIC DNA]</scope>
    <source>
        <strain evidence="2 3">AHT 1</strain>
    </source>
</reference>
<dbReference type="Pfam" id="PF01455">
    <property type="entry name" value="HupF_HypC"/>
    <property type="match status" value="1"/>
</dbReference>
<protein>
    <submittedName>
        <fullName evidence="2">Hydrogenase assembly chaperone hypC/hupF</fullName>
    </submittedName>
</protein>
<comment type="similarity">
    <text evidence="1">Belongs to the HupF/HypC family.</text>
</comment>
<dbReference type="STRING" id="555088.DealDRAFT_0840"/>
<dbReference type="InterPro" id="IPR001109">
    <property type="entry name" value="Hydrogenase_HupF/HypC"/>
</dbReference>
<dbReference type="EMBL" id="ACJM01000003">
    <property type="protein sequence ID" value="EEG78425.1"/>
    <property type="molecule type" value="Genomic_DNA"/>
</dbReference>
<dbReference type="PANTHER" id="PTHR35177:SF2">
    <property type="entry name" value="HYDROGENASE MATURATION FACTOR HYBG"/>
    <property type="match status" value="1"/>
</dbReference>
<dbReference type="GO" id="GO:1902670">
    <property type="term" value="F:carbon dioxide binding"/>
    <property type="evidence" value="ECO:0007669"/>
    <property type="project" value="TreeGrafter"/>
</dbReference>
<comment type="caution">
    <text evidence="2">The sequence shown here is derived from an EMBL/GenBank/DDBJ whole genome shotgun (WGS) entry which is preliminary data.</text>
</comment>
<dbReference type="PANTHER" id="PTHR35177">
    <property type="entry name" value="HYDROGENASE MATURATION FACTOR HYBG"/>
    <property type="match status" value="1"/>
</dbReference>
<dbReference type="AlphaFoldDB" id="C0GED1"/>
<dbReference type="RefSeq" id="WP_008515167.1">
    <property type="nucleotide sequence ID" value="NZ_ACJM01000003.1"/>
</dbReference>
<accession>C0GED1</accession>
<evidence type="ECO:0000313" key="2">
    <source>
        <dbReference type="EMBL" id="EEG78425.1"/>
    </source>
</evidence>
<evidence type="ECO:0000313" key="3">
    <source>
        <dbReference type="Proteomes" id="UP000006443"/>
    </source>
</evidence>
<evidence type="ECO:0000256" key="1">
    <source>
        <dbReference type="ARBA" id="ARBA00006018"/>
    </source>
</evidence>
<sequence>MCIGMPCEVIENSGMWGTVDYCGNRMEVMMTLVPKAVPGSWVLVHAGLAIQQIDLQDAEETLALLKELEGHE</sequence>
<gene>
    <name evidence="2" type="ORF">DealDRAFT_0840</name>
</gene>
<dbReference type="Gene3D" id="2.30.30.140">
    <property type="match status" value="1"/>
</dbReference>
<organism evidence="2 3">
    <name type="scientific">Dethiobacter alkaliphilus AHT 1</name>
    <dbReference type="NCBI Taxonomy" id="555088"/>
    <lineage>
        <taxon>Bacteria</taxon>
        <taxon>Bacillati</taxon>
        <taxon>Bacillota</taxon>
        <taxon>Dethiobacteria</taxon>
        <taxon>Dethiobacterales</taxon>
        <taxon>Dethiobacteraceae</taxon>
        <taxon>Dethiobacter</taxon>
    </lineage>
</organism>